<name>A0ABS6IAQ8_9MICC</name>
<dbReference type="InterPro" id="IPR003356">
    <property type="entry name" value="DNA_methylase_A-5"/>
</dbReference>
<evidence type="ECO:0000313" key="2">
    <source>
        <dbReference type="EMBL" id="MBU8868442.1"/>
    </source>
</evidence>
<keyword evidence="2" id="KW-0489">Methyltransferase</keyword>
<dbReference type="RefSeq" id="WP_216926559.1">
    <property type="nucleotide sequence ID" value="NZ_JAHOPC010000014.1"/>
</dbReference>
<sequence length="384" mass="41256">MDKFYSPTWLARSLCELFSLSPGARVFDPTMGAGALLHAAADSASPNEIELLGCDIDRRTVRAVQSEHPAWLVGRADIFSANSRKQSPVWSTAARSGVDVVVMNPPFSFRGNRRKTVAAFGESFLLTPAVASLAIVLENVEIKQGIGIILPAGSIETETNVSFWEAIGRSYKVDVAQELPRGSFPDAHASSLLLTIRKRTATAADLEGLPSSINITSHFPAPAVCKCVEVVRGRVPTMRRLESGISSSPFVHTTNLRGGRLHLSDERRSSSVLATEGPMLLLPRVGKFYFEKLVVADAQPVVLSDCVIALRTAHPSQLGALKSILTHPATGLDRTYGGTGAPYTTVRRIMEKLTSIGFVPRHVPASGTPFTCDCLFSQSVSTAS</sequence>
<dbReference type="Proteomes" id="UP000824166">
    <property type="component" value="Unassembled WGS sequence"/>
</dbReference>
<evidence type="ECO:0000313" key="3">
    <source>
        <dbReference type="Proteomes" id="UP000824166"/>
    </source>
</evidence>
<dbReference type="Pfam" id="PF02384">
    <property type="entry name" value="N6_Mtase"/>
    <property type="match status" value="1"/>
</dbReference>
<accession>A0ABS6IAQ8</accession>
<dbReference type="GO" id="GO:0008168">
    <property type="term" value="F:methyltransferase activity"/>
    <property type="evidence" value="ECO:0007669"/>
    <property type="project" value="UniProtKB-KW"/>
</dbReference>
<feature type="domain" description="DNA methylase adenine-specific" evidence="1">
    <location>
        <begin position="3"/>
        <end position="155"/>
    </location>
</feature>
<gene>
    <name evidence="2" type="ORF">KSW38_19290</name>
</gene>
<dbReference type="EMBL" id="JAHOPC010000014">
    <property type="protein sequence ID" value="MBU8868442.1"/>
    <property type="molecule type" value="Genomic_DNA"/>
</dbReference>
<dbReference type="GO" id="GO:0032259">
    <property type="term" value="P:methylation"/>
    <property type="evidence" value="ECO:0007669"/>
    <property type="project" value="UniProtKB-KW"/>
</dbReference>
<comment type="caution">
    <text evidence="2">The sequence shown here is derived from an EMBL/GenBank/DDBJ whole genome shotgun (WGS) entry which is preliminary data.</text>
</comment>
<keyword evidence="2" id="KW-0808">Transferase</keyword>
<organism evidence="2 3">
    <name type="scientific">Paenarthrobacter aromaticivorans</name>
    <dbReference type="NCBI Taxonomy" id="2849150"/>
    <lineage>
        <taxon>Bacteria</taxon>
        <taxon>Bacillati</taxon>
        <taxon>Actinomycetota</taxon>
        <taxon>Actinomycetes</taxon>
        <taxon>Micrococcales</taxon>
        <taxon>Micrococcaceae</taxon>
        <taxon>Paenarthrobacter</taxon>
    </lineage>
</organism>
<protein>
    <submittedName>
        <fullName evidence="2">N-6 DNA methylase</fullName>
    </submittedName>
</protein>
<proteinExistence type="predicted"/>
<evidence type="ECO:0000259" key="1">
    <source>
        <dbReference type="Pfam" id="PF02384"/>
    </source>
</evidence>
<reference evidence="2 3" key="1">
    <citation type="submission" date="2021-06" db="EMBL/GenBank/DDBJ databases">
        <authorList>
            <person name="Jeong J.W."/>
        </authorList>
    </citation>
    <scope>NUCLEOTIDE SEQUENCE [LARGE SCALE GENOMIC DNA]</scope>
    <source>
        <strain evidence="2 3">MMS21-TAE1-1</strain>
    </source>
</reference>
<keyword evidence="3" id="KW-1185">Reference proteome</keyword>